<comment type="similarity">
    <text evidence="1 2">Belongs to the LOG family.</text>
</comment>
<dbReference type="InterPro" id="IPR005269">
    <property type="entry name" value="LOG"/>
</dbReference>
<gene>
    <name evidence="3" type="ORF">FFV09_08715</name>
</gene>
<dbReference type="PANTHER" id="PTHR31223:SF70">
    <property type="entry name" value="LOG FAMILY PROTEIN YJL055W"/>
    <property type="match status" value="1"/>
</dbReference>
<dbReference type="NCBIfam" id="TIGR00730">
    <property type="entry name" value="Rossman fold protein, TIGR00730 family"/>
    <property type="match status" value="1"/>
</dbReference>
<dbReference type="SUPFAM" id="SSF102405">
    <property type="entry name" value="MCP/YpsA-like"/>
    <property type="match status" value="1"/>
</dbReference>
<evidence type="ECO:0000256" key="1">
    <source>
        <dbReference type="ARBA" id="ARBA00006763"/>
    </source>
</evidence>
<dbReference type="EMBL" id="CP041217">
    <property type="protein sequence ID" value="QDH20925.1"/>
    <property type="molecule type" value="Genomic_DNA"/>
</dbReference>
<dbReference type="GO" id="GO:0016799">
    <property type="term" value="F:hydrolase activity, hydrolyzing N-glycosyl compounds"/>
    <property type="evidence" value="ECO:0007669"/>
    <property type="project" value="TreeGrafter"/>
</dbReference>
<accession>A0A4Y6UY26</accession>
<dbReference type="RefSeq" id="WP_141447473.1">
    <property type="nucleotide sequence ID" value="NZ_CP041217.1"/>
</dbReference>
<dbReference type="PANTHER" id="PTHR31223">
    <property type="entry name" value="LOG FAMILY PROTEIN YJL055W"/>
    <property type="match status" value="1"/>
</dbReference>
<dbReference type="OrthoDB" id="9801098at2"/>
<protein>
    <recommendedName>
        <fullName evidence="2">Cytokinin riboside 5'-monophosphate phosphoribohydrolase</fullName>
        <ecNumber evidence="2">3.2.2.n1</ecNumber>
    </recommendedName>
</protein>
<dbReference type="Gene3D" id="3.40.50.450">
    <property type="match status" value="1"/>
</dbReference>
<dbReference type="KEGG" id="saca:FFV09_08715"/>
<name>A0A4Y6UY26_SACBS</name>
<keyword evidence="4" id="KW-1185">Reference proteome</keyword>
<dbReference type="Pfam" id="PF03641">
    <property type="entry name" value="Lysine_decarbox"/>
    <property type="match status" value="1"/>
</dbReference>
<dbReference type="AlphaFoldDB" id="A0A4Y6UY26"/>
<keyword evidence="2" id="KW-0203">Cytokinin biosynthesis</keyword>
<proteinExistence type="inferred from homology"/>
<dbReference type="GO" id="GO:0009691">
    <property type="term" value="P:cytokinin biosynthetic process"/>
    <property type="evidence" value="ECO:0007669"/>
    <property type="project" value="UniProtKB-UniRule"/>
</dbReference>
<organism evidence="3 4">
    <name type="scientific">Saccharibacillus brassicae</name>
    <dbReference type="NCBI Taxonomy" id="2583377"/>
    <lineage>
        <taxon>Bacteria</taxon>
        <taxon>Bacillati</taxon>
        <taxon>Bacillota</taxon>
        <taxon>Bacilli</taxon>
        <taxon>Bacillales</taxon>
        <taxon>Paenibacillaceae</taxon>
        <taxon>Saccharibacillus</taxon>
    </lineage>
</organism>
<dbReference type="GO" id="GO:0005829">
    <property type="term" value="C:cytosol"/>
    <property type="evidence" value="ECO:0007669"/>
    <property type="project" value="TreeGrafter"/>
</dbReference>
<sequence length="194" mass="20873">MPNSIAVFCGSREGASPAYMDSARALGREMAARGITLVYGGSRMGLMGAVADAVLAGGGRAIGVLPDFMQGREIAHTGLTELIMVKSMHERKAKMAELAEGFVTLPGGSGTMEEYFEIFTWAQLGLHTKPTGVLNSAGYYDPLIALFDRMTGEGFVMPHHRAMMLTAEDPAELLDRMEAYRAPGVPQVLTEERT</sequence>
<keyword evidence="2" id="KW-0378">Hydrolase</keyword>
<dbReference type="Proteomes" id="UP000316968">
    <property type="component" value="Chromosome"/>
</dbReference>
<reference evidence="3 4" key="1">
    <citation type="submission" date="2019-06" db="EMBL/GenBank/DDBJ databases">
        <title>Saccharibacillus brassicae sp. nov., an endophytic bacterium isolated from Chinese cabbage seeds (Brassica pekinensis).</title>
        <authorList>
            <person name="Jiang L."/>
            <person name="Lee J."/>
            <person name="Kim S.W."/>
        </authorList>
    </citation>
    <scope>NUCLEOTIDE SEQUENCE [LARGE SCALE GENOMIC DNA]</scope>
    <source>
        <strain evidence="4">KCTC 43072 / ATSA2</strain>
    </source>
</reference>
<evidence type="ECO:0000313" key="3">
    <source>
        <dbReference type="EMBL" id="QDH20925.1"/>
    </source>
</evidence>
<dbReference type="EC" id="3.2.2.n1" evidence="2"/>
<dbReference type="InterPro" id="IPR031100">
    <property type="entry name" value="LOG_fam"/>
</dbReference>
<evidence type="ECO:0000256" key="2">
    <source>
        <dbReference type="RuleBase" id="RU363015"/>
    </source>
</evidence>
<evidence type="ECO:0000313" key="4">
    <source>
        <dbReference type="Proteomes" id="UP000316968"/>
    </source>
</evidence>